<evidence type="ECO:0000313" key="1">
    <source>
        <dbReference type="EMBL" id="SHM39291.1"/>
    </source>
</evidence>
<reference evidence="1 2" key="1">
    <citation type="submission" date="2016-11" db="EMBL/GenBank/DDBJ databases">
        <authorList>
            <person name="Jaros S."/>
            <person name="Januszkiewicz K."/>
            <person name="Wedrychowicz H."/>
        </authorList>
    </citation>
    <scope>NUCLEOTIDE SEQUENCE [LARGE SCALE GENOMIC DNA]</scope>
    <source>
        <strain evidence="1 2">DSM 15930</strain>
    </source>
</reference>
<dbReference type="Proteomes" id="UP000184038">
    <property type="component" value="Unassembled WGS sequence"/>
</dbReference>
<name>A0A1M7IEW3_9FIRM</name>
<sequence length="164" mass="19247">MFQNILHINLIKYKEVPVYANKDQIVRYFVEIEAIEGSDKNIGVFAYYYGFVDLIEENGSYKISDLQFYGENYLCAPYHGWSYDAEAVVQIEYGGWCSLVKELLPTVQKDYVKYISFEGTDGYHYCMVFFQLTNDNDILIAQFRREANDSWTLIQINPEDCIKE</sequence>
<dbReference type="OrthoDB" id="1747159at2"/>
<proteinExistence type="predicted"/>
<dbReference type="AlphaFoldDB" id="A0A1M7IEW3"/>
<dbReference type="RefSeq" id="WP_084139167.1">
    <property type="nucleotide sequence ID" value="NZ_FRCP01000009.1"/>
</dbReference>
<organism evidence="1 2">
    <name type="scientific">Anaerosporobacter mobilis DSM 15930</name>
    <dbReference type="NCBI Taxonomy" id="1120996"/>
    <lineage>
        <taxon>Bacteria</taxon>
        <taxon>Bacillati</taxon>
        <taxon>Bacillota</taxon>
        <taxon>Clostridia</taxon>
        <taxon>Lachnospirales</taxon>
        <taxon>Lachnospiraceae</taxon>
        <taxon>Anaerosporobacter</taxon>
    </lineage>
</organism>
<dbReference type="EMBL" id="FRCP01000009">
    <property type="protein sequence ID" value="SHM39291.1"/>
    <property type="molecule type" value="Genomic_DNA"/>
</dbReference>
<accession>A0A1M7IEW3</accession>
<gene>
    <name evidence="1" type="ORF">SAMN02746066_01824</name>
</gene>
<protein>
    <submittedName>
        <fullName evidence="1">Uncharacterized protein</fullName>
    </submittedName>
</protein>
<keyword evidence="2" id="KW-1185">Reference proteome</keyword>
<dbReference type="STRING" id="1120996.SAMN02746066_01824"/>
<evidence type="ECO:0000313" key="2">
    <source>
        <dbReference type="Proteomes" id="UP000184038"/>
    </source>
</evidence>